<accession>A0A7J7NRL1</accession>
<protein>
    <submittedName>
        <fullName evidence="1">Uncharacterized protein</fullName>
    </submittedName>
</protein>
<dbReference type="EMBL" id="JACGCM010000630">
    <property type="protein sequence ID" value="KAF6169602.1"/>
    <property type="molecule type" value="Genomic_DNA"/>
</dbReference>
<proteinExistence type="predicted"/>
<keyword evidence="2" id="KW-1185">Reference proteome</keyword>
<sequence>MKALEVEVLEVIATYYKGARGRGTRGDCNLFKLILGASLISASNTMFNLSSISLFI</sequence>
<dbReference type="Proteomes" id="UP000541444">
    <property type="component" value="Unassembled WGS sequence"/>
</dbReference>
<evidence type="ECO:0000313" key="1">
    <source>
        <dbReference type="EMBL" id="KAF6169602.1"/>
    </source>
</evidence>
<name>A0A7J7NRL1_9MAGN</name>
<gene>
    <name evidence="1" type="ORF">GIB67_003970</name>
</gene>
<evidence type="ECO:0000313" key="2">
    <source>
        <dbReference type="Proteomes" id="UP000541444"/>
    </source>
</evidence>
<organism evidence="1 2">
    <name type="scientific">Kingdonia uniflora</name>
    <dbReference type="NCBI Taxonomy" id="39325"/>
    <lineage>
        <taxon>Eukaryota</taxon>
        <taxon>Viridiplantae</taxon>
        <taxon>Streptophyta</taxon>
        <taxon>Embryophyta</taxon>
        <taxon>Tracheophyta</taxon>
        <taxon>Spermatophyta</taxon>
        <taxon>Magnoliopsida</taxon>
        <taxon>Ranunculales</taxon>
        <taxon>Circaeasteraceae</taxon>
        <taxon>Kingdonia</taxon>
    </lineage>
</organism>
<dbReference type="AlphaFoldDB" id="A0A7J7NRL1"/>
<comment type="caution">
    <text evidence="1">The sequence shown here is derived from an EMBL/GenBank/DDBJ whole genome shotgun (WGS) entry which is preliminary data.</text>
</comment>
<reference evidence="1 2" key="1">
    <citation type="journal article" date="2020" name="IScience">
        <title>Genome Sequencing of the Endangered Kingdonia uniflora (Circaeasteraceae, Ranunculales) Reveals Potential Mechanisms of Evolutionary Specialization.</title>
        <authorList>
            <person name="Sun Y."/>
            <person name="Deng T."/>
            <person name="Zhang A."/>
            <person name="Moore M.J."/>
            <person name="Landis J.B."/>
            <person name="Lin N."/>
            <person name="Zhang H."/>
            <person name="Zhang X."/>
            <person name="Huang J."/>
            <person name="Zhang X."/>
            <person name="Sun H."/>
            <person name="Wang H."/>
        </authorList>
    </citation>
    <scope>NUCLEOTIDE SEQUENCE [LARGE SCALE GENOMIC DNA]</scope>
    <source>
        <strain evidence="1">TB1705</strain>
        <tissue evidence="1">Leaf</tissue>
    </source>
</reference>